<dbReference type="PANTHER" id="PTHR30461">
    <property type="entry name" value="DNA-INVERTASE FROM LAMBDOID PROPHAGE"/>
    <property type="match status" value="1"/>
</dbReference>
<dbReference type="GO" id="GO:0000150">
    <property type="term" value="F:DNA strand exchange activity"/>
    <property type="evidence" value="ECO:0007669"/>
    <property type="project" value="InterPro"/>
</dbReference>
<gene>
    <name evidence="6" type="primary">tnpR</name>
    <name evidence="6" type="ORF">NCTC10699_01184</name>
</gene>
<evidence type="ECO:0000256" key="4">
    <source>
        <dbReference type="ARBA" id="ARBA00023172"/>
    </source>
</evidence>
<dbReference type="Gene3D" id="6.10.250.10">
    <property type="match status" value="1"/>
</dbReference>
<evidence type="ECO:0000256" key="1">
    <source>
        <dbReference type="ARBA" id="ARBA00009913"/>
    </source>
</evidence>
<evidence type="ECO:0000259" key="5">
    <source>
        <dbReference type="PROSITE" id="PS51736"/>
    </source>
</evidence>
<dbReference type="GO" id="GO:0015074">
    <property type="term" value="P:DNA integration"/>
    <property type="evidence" value="ECO:0007669"/>
    <property type="project" value="UniProtKB-KW"/>
</dbReference>
<protein>
    <submittedName>
        <fullName evidence="6">Transposon Tn1000 resolvase</fullName>
    </submittedName>
</protein>
<keyword evidence="7" id="KW-1185">Reference proteome</keyword>
<dbReference type="Proteomes" id="UP000254280">
    <property type="component" value="Unassembled WGS sequence"/>
</dbReference>
<dbReference type="Gene3D" id="3.40.50.1390">
    <property type="entry name" value="Resolvase, N-terminal catalytic domain"/>
    <property type="match status" value="1"/>
</dbReference>
<dbReference type="InterPro" id="IPR050639">
    <property type="entry name" value="SSR_resolvase"/>
</dbReference>
<proteinExistence type="inferred from homology"/>
<comment type="similarity">
    <text evidence="1">Belongs to the site-specific recombinase resolvase family.</text>
</comment>
<name>A0A379B5M4_9PAST</name>
<dbReference type="InterPro" id="IPR006118">
    <property type="entry name" value="Recombinase_CS"/>
</dbReference>
<keyword evidence="2" id="KW-0229">DNA integration</keyword>
<accession>A0A379B5M4</accession>
<dbReference type="SUPFAM" id="SSF53041">
    <property type="entry name" value="Resolvase-like"/>
    <property type="match status" value="1"/>
</dbReference>
<dbReference type="PROSITE" id="PS51736">
    <property type="entry name" value="RECOMBINASES_3"/>
    <property type="match status" value="1"/>
</dbReference>
<dbReference type="EMBL" id="UGSS01000002">
    <property type="protein sequence ID" value="SUB33559.1"/>
    <property type="molecule type" value="Genomic_DNA"/>
</dbReference>
<keyword evidence="4" id="KW-0233">DNA recombination</keyword>
<feature type="domain" description="Resolvase/invertase-type recombinase catalytic" evidence="5">
    <location>
        <begin position="1"/>
        <end position="84"/>
    </location>
</feature>
<keyword evidence="3" id="KW-0238">DNA-binding</keyword>
<evidence type="ECO:0000256" key="3">
    <source>
        <dbReference type="ARBA" id="ARBA00023125"/>
    </source>
</evidence>
<dbReference type="AlphaFoldDB" id="A0A379B5M4"/>
<dbReference type="InterPro" id="IPR006119">
    <property type="entry name" value="Resolv_N"/>
</dbReference>
<dbReference type="GO" id="GO:0003677">
    <property type="term" value="F:DNA binding"/>
    <property type="evidence" value="ECO:0007669"/>
    <property type="project" value="UniProtKB-KW"/>
</dbReference>
<dbReference type="CDD" id="cd03768">
    <property type="entry name" value="SR_ResInv"/>
    <property type="match status" value="1"/>
</dbReference>
<dbReference type="InterPro" id="IPR036162">
    <property type="entry name" value="Resolvase-like_N_sf"/>
</dbReference>
<dbReference type="PROSITE" id="PS00398">
    <property type="entry name" value="RECOMBINASES_2"/>
    <property type="match status" value="1"/>
</dbReference>
<sequence>MQIKVERGDEILVTRLDRLGRNTLEMIQLIQDFDKQGVYVTFLKEGLSTKSTVSKLIITILSAVAEQEKERILERTREGRLSIY</sequence>
<evidence type="ECO:0000313" key="7">
    <source>
        <dbReference type="Proteomes" id="UP000254280"/>
    </source>
</evidence>
<evidence type="ECO:0000256" key="2">
    <source>
        <dbReference type="ARBA" id="ARBA00022908"/>
    </source>
</evidence>
<dbReference type="PANTHER" id="PTHR30461:SF26">
    <property type="entry name" value="RESOLVASE HOMOLOG YNEB"/>
    <property type="match status" value="1"/>
</dbReference>
<dbReference type="Pfam" id="PF00239">
    <property type="entry name" value="Resolvase"/>
    <property type="match status" value="1"/>
</dbReference>
<organism evidence="6 7">
    <name type="scientific">[Pasteurella] mairii</name>
    <dbReference type="NCBI Taxonomy" id="757"/>
    <lineage>
        <taxon>Bacteria</taxon>
        <taxon>Pseudomonadati</taxon>
        <taxon>Pseudomonadota</taxon>
        <taxon>Gammaproteobacteria</taxon>
        <taxon>Pasteurellales</taxon>
        <taxon>Pasteurellaceae</taxon>
    </lineage>
</organism>
<evidence type="ECO:0000313" key="6">
    <source>
        <dbReference type="EMBL" id="SUB33559.1"/>
    </source>
</evidence>
<reference evidence="6 7" key="1">
    <citation type="submission" date="2018-06" db="EMBL/GenBank/DDBJ databases">
        <authorList>
            <consortium name="Pathogen Informatics"/>
            <person name="Doyle S."/>
        </authorList>
    </citation>
    <scope>NUCLEOTIDE SEQUENCE [LARGE SCALE GENOMIC DNA]</scope>
    <source>
        <strain evidence="6 7">NCTC10699</strain>
    </source>
</reference>